<gene>
    <name evidence="5" type="ORF">Ocin01_08421</name>
</gene>
<feature type="chain" id="PRO_5008904767" evidence="4">
    <location>
        <begin position="21"/>
        <end position="166"/>
    </location>
</feature>
<sequence>MRSLLVITLVSSAMFGVVLSKPQQGGAQQGGRSPYYNPADRQATILRYDNVNNGDGTYNYAYETSNGIAAEEQGFLKNPGTNNEIQTARGSYQYYGPEGQLYRIVYTADENGFQAQGDHLPTPPPIPPEIQKSLDIIYANARSQVAQAGRPGQQRPQGYFSPPANK</sequence>
<dbReference type="Proteomes" id="UP000094527">
    <property type="component" value="Unassembled WGS sequence"/>
</dbReference>
<name>A0A1D2MYY5_ORCCI</name>
<dbReference type="PANTHER" id="PTHR10380">
    <property type="entry name" value="CUTICLE PROTEIN"/>
    <property type="match status" value="1"/>
</dbReference>
<dbReference type="EMBL" id="LJIJ01000368">
    <property type="protein sequence ID" value="ODM98263.1"/>
    <property type="molecule type" value="Genomic_DNA"/>
</dbReference>
<keyword evidence="1 2" id="KW-0193">Cuticle</keyword>
<evidence type="ECO:0000256" key="4">
    <source>
        <dbReference type="SAM" id="SignalP"/>
    </source>
</evidence>
<evidence type="ECO:0000256" key="3">
    <source>
        <dbReference type="SAM" id="MobiDB-lite"/>
    </source>
</evidence>
<feature type="region of interest" description="Disordered" evidence="3">
    <location>
        <begin position="141"/>
        <end position="166"/>
    </location>
</feature>
<evidence type="ECO:0000256" key="1">
    <source>
        <dbReference type="ARBA" id="ARBA00022460"/>
    </source>
</evidence>
<accession>A0A1D2MYY5</accession>
<feature type="signal peptide" evidence="4">
    <location>
        <begin position="1"/>
        <end position="20"/>
    </location>
</feature>
<evidence type="ECO:0000313" key="5">
    <source>
        <dbReference type="EMBL" id="ODM98263.1"/>
    </source>
</evidence>
<evidence type="ECO:0000256" key="2">
    <source>
        <dbReference type="PROSITE-ProRule" id="PRU00497"/>
    </source>
</evidence>
<reference evidence="5 6" key="1">
    <citation type="journal article" date="2016" name="Genome Biol. Evol.">
        <title>Gene Family Evolution Reflects Adaptation to Soil Environmental Stressors in the Genome of the Collembolan Orchesella cincta.</title>
        <authorList>
            <person name="Faddeeva-Vakhrusheva A."/>
            <person name="Derks M.F."/>
            <person name="Anvar S.Y."/>
            <person name="Agamennone V."/>
            <person name="Suring W."/>
            <person name="Smit S."/>
            <person name="van Straalen N.M."/>
            <person name="Roelofs D."/>
        </authorList>
    </citation>
    <scope>NUCLEOTIDE SEQUENCE [LARGE SCALE GENOMIC DNA]</scope>
    <source>
        <tissue evidence="5">Mixed pool</tissue>
    </source>
</reference>
<comment type="caution">
    <text evidence="5">The sequence shown here is derived from an EMBL/GenBank/DDBJ whole genome shotgun (WGS) entry which is preliminary data.</text>
</comment>
<dbReference type="STRING" id="48709.A0A1D2MYY5"/>
<keyword evidence="4" id="KW-0732">Signal</keyword>
<dbReference type="InterPro" id="IPR050468">
    <property type="entry name" value="Cuticle_Struct_Prot"/>
</dbReference>
<protein>
    <submittedName>
        <fullName evidence="5">Endocuticle structural glycoprotein SgAbd-2</fullName>
    </submittedName>
</protein>
<organism evidence="5 6">
    <name type="scientific">Orchesella cincta</name>
    <name type="common">Springtail</name>
    <name type="synonym">Podura cincta</name>
    <dbReference type="NCBI Taxonomy" id="48709"/>
    <lineage>
        <taxon>Eukaryota</taxon>
        <taxon>Metazoa</taxon>
        <taxon>Ecdysozoa</taxon>
        <taxon>Arthropoda</taxon>
        <taxon>Hexapoda</taxon>
        <taxon>Collembola</taxon>
        <taxon>Entomobryomorpha</taxon>
        <taxon>Entomobryoidea</taxon>
        <taxon>Orchesellidae</taxon>
        <taxon>Orchesellinae</taxon>
        <taxon>Orchesella</taxon>
    </lineage>
</organism>
<dbReference type="OrthoDB" id="6372059at2759"/>
<dbReference type="OMA" id="YLATIHT"/>
<dbReference type="GO" id="GO:0062129">
    <property type="term" value="C:chitin-based extracellular matrix"/>
    <property type="evidence" value="ECO:0007669"/>
    <property type="project" value="TreeGrafter"/>
</dbReference>
<dbReference type="InterPro" id="IPR000618">
    <property type="entry name" value="Insect_cuticle"/>
</dbReference>
<dbReference type="PANTHER" id="PTHR10380:SF173">
    <property type="entry name" value="CUTICULAR PROTEIN 47EF, ISOFORM C-RELATED"/>
    <property type="match status" value="1"/>
</dbReference>
<proteinExistence type="predicted"/>
<dbReference type="PRINTS" id="PR00947">
    <property type="entry name" value="CUTICLE"/>
</dbReference>
<dbReference type="PROSITE" id="PS51155">
    <property type="entry name" value="CHIT_BIND_RR_2"/>
    <property type="match status" value="1"/>
</dbReference>
<dbReference type="PROSITE" id="PS00233">
    <property type="entry name" value="CHIT_BIND_RR_1"/>
    <property type="match status" value="1"/>
</dbReference>
<evidence type="ECO:0000313" key="6">
    <source>
        <dbReference type="Proteomes" id="UP000094527"/>
    </source>
</evidence>
<dbReference type="GO" id="GO:0008010">
    <property type="term" value="F:structural constituent of chitin-based larval cuticle"/>
    <property type="evidence" value="ECO:0007669"/>
    <property type="project" value="TreeGrafter"/>
</dbReference>
<dbReference type="AlphaFoldDB" id="A0A1D2MYY5"/>
<dbReference type="Pfam" id="PF00379">
    <property type="entry name" value="Chitin_bind_4"/>
    <property type="match status" value="1"/>
</dbReference>
<dbReference type="InterPro" id="IPR031311">
    <property type="entry name" value="CHIT_BIND_RR_consensus"/>
</dbReference>
<feature type="compositionally biased region" description="Low complexity" evidence="3">
    <location>
        <begin position="146"/>
        <end position="158"/>
    </location>
</feature>
<keyword evidence="6" id="KW-1185">Reference proteome</keyword>